<feature type="coiled-coil region" evidence="2">
    <location>
        <begin position="560"/>
        <end position="592"/>
    </location>
</feature>
<protein>
    <submittedName>
        <fullName evidence="5">Fibrosin</fullName>
    </submittedName>
</protein>
<feature type="region of interest" description="Disordered" evidence="3">
    <location>
        <begin position="27"/>
        <end position="48"/>
    </location>
</feature>
<name>A0A8C0YXQ0_CANLF</name>
<evidence type="ECO:0000256" key="1">
    <source>
        <dbReference type="ARBA" id="ARBA00022553"/>
    </source>
</evidence>
<dbReference type="InterPro" id="IPR026320">
    <property type="entry name" value="PRR14"/>
</dbReference>
<feature type="compositionally biased region" description="Basic and acidic residues" evidence="3">
    <location>
        <begin position="637"/>
        <end position="651"/>
    </location>
</feature>
<feature type="compositionally biased region" description="Basic and acidic residues" evidence="3">
    <location>
        <begin position="134"/>
        <end position="146"/>
    </location>
</feature>
<dbReference type="Pfam" id="PF15386">
    <property type="entry name" value="Tantalus"/>
    <property type="match status" value="1"/>
</dbReference>
<organism evidence="5 6">
    <name type="scientific">Canis lupus familiaris</name>
    <name type="common">Dog</name>
    <name type="synonym">Canis familiaris</name>
    <dbReference type="NCBI Taxonomy" id="9615"/>
    <lineage>
        <taxon>Eukaryota</taxon>
        <taxon>Metazoa</taxon>
        <taxon>Chordata</taxon>
        <taxon>Craniata</taxon>
        <taxon>Vertebrata</taxon>
        <taxon>Euteleostomi</taxon>
        <taxon>Mammalia</taxon>
        <taxon>Eutheria</taxon>
        <taxon>Laurasiatheria</taxon>
        <taxon>Carnivora</taxon>
        <taxon>Caniformia</taxon>
        <taxon>Canidae</taxon>
        <taxon>Canis</taxon>
    </lineage>
</organism>
<feature type="compositionally biased region" description="Basic residues" evidence="3">
    <location>
        <begin position="352"/>
        <end position="362"/>
    </location>
</feature>
<dbReference type="Proteomes" id="UP000694542">
    <property type="component" value="Chromosome 6"/>
</dbReference>
<evidence type="ECO:0000259" key="4">
    <source>
        <dbReference type="Pfam" id="PF15386"/>
    </source>
</evidence>
<dbReference type="PANTHER" id="PTHR14522:SF2">
    <property type="entry name" value="PROLINE-RICH PROTEIN 14"/>
    <property type="match status" value="1"/>
</dbReference>
<feature type="compositionally biased region" description="Acidic residues" evidence="3">
    <location>
        <begin position="676"/>
        <end position="690"/>
    </location>
</feature>
<feature type="domain" description="Tantalus-like" evidence="4">
    <location>
        <begin position="459"/>
        <end position="516"/>
    </location>
</feature>
<dbReference type="AlphaFoldDB" id="A0A8C0YXQ0"/>
<feature type="compositionally biased region" description="Low complexity" evidence="3">
    <location>
        <begin position="397"/>
        <end position="409"/>
    </location>
</feature>
<feature type="compositionally biased region" description="Pro residues" evidence="3">
    <location>
        <begin position="269"/>
        <end position="278"/>
    </location>
</feature>
<keyword evidence="2" id="KW-0175">Coiled coil</keyword>
<feature type="compositionally biased region" description="Basic residues" evidence="3">
    <location>
        <begin position="119"/>
        <end position="132"/>
    </location>
</feature>
<feature type="region of interest" description="Disordered" evidence="3">
    <location>
        <begin position="189"/>
        <end position="237"/>
    </location>
</feature>
<dbReference type="PANTHER" id="PTHR14522">
    <property type="entry name" value="EMO2-RELATED"/>
    <property type="match status" value="1"/>
</dbReference>
<evidence type="ECO:0000256" key="3">
    <source>
        <dbReference type="SAM" id="MobiDB-lite"/>
    </source>
</evidence>
<reference evidence="5" key="2">
    <citation type="submission" date="2025-08" db="UniProtKB">
        <authorList>
            <consortium name="Ensembl"/>
        </authorList>
    </citation>
    <scope>IDENTIFICATION</scope>
</reference>
<feature type="compositionally biased region" description="Pro residues" evidence="3">
    <location>
        <begin position="336"/>
        <end position="351"/>
    </location>
</feature>
<evidence type="ECO:0000313" key="5">
    <source>
        <dbReference type="Ensembl" id="ENSCAFP00040021640.1"/>
    </source>
</evidence>
<feature type="compositionally biased region" description="Low complexity" evidence="3">
    <location>
        <begin position="87"/>
        <end position="104"/>
    </location>
</feature>
<dbReference type="InterPro" id="IPR028149">
    <property type="entry name" value="Tantalus-like"/>
</dbReference>
<feature type="compositionally biased region" description="Pro residues" evidence="3">
    <location>
        <begin position="731"/>
        <end position="774"/>
    </location>
</feature>
<feature type="region of interest" description="Disordered" evidence="3">
    <location>
        <begin position="601"/>
        <end position="800"/>
    </location>
</feature>
<feature type="compositionally biased region" description="Basic residues" evidence="3">
    <location>
        <begin position="614"/>
        <end position="625"/>
    </location>
</feature>
<feature type="compositionally biased region" description="Polar residues" evidence="3">
    <location>
        <begin position="290"/>
        <end position="302"/>
    </location>
</feature>
<dbReference type="Ensembl" id="ENSCAFT00040024890.1">
    <property type="protein sequence ID" value="ENSCAFP00040021640.1"/>
    <property type="gene ID" value="ENSCAFG00040013393.1"/>
</dbReference>
<keyword evidence="1" id="KW-0597">Phosphoprotein</keyword>
<feature type="region of interest" description="Disordered" evidence="3">
    <location>
        <begin position="263"/>
        <end position="465"/>
    </location>
</feature>
<gene>
    <name evidence="5" type="primary">FBRS</name>
</gene>
<evidence type="ECO:0000313" key="6">
    <source>
        <dbReference type="Proteomes" id="UP000694542"/>
    </source>
</evidence>
<accession>A0A8C0YXQ0</accession>
<feature type="region of interest" description="Disordered" evidence="3">
    <location>
        <begin position="525"/>
        <end position="557"/>
    </location>
</feature>
<sequence>MDLPGDSSPPGRPRLCRQPLARVLWGARSPKRPRLQSLAAPSPLEKASRRVLAVVLEDVMTAHMVPLVPQEETTTLRHRSNQRDSIQSQPPASPPQQATWSSQTRSPDPLHLCREPLSRIHRPSTLKRRSRTTHGPEEGPSEKEDWVPQPTLVVMLEDIASPRPLAEGFADKTPNFIIPARRAESMTIVHQSVPPSRDLDPPFQPSALPEGPPESPPPAPDPVLEPPSIPPPSSLLRPRLSPWGLAPLFRSVRSKLESFADIFLTPNKAPRPPPPSPPMKLELKIAISEAEQSGATEDTASVSPRPPIHQWRAQDHSPPAPLSKPSLGRSHSCPDLGPPGPDTCSWPPTPHHPSRLRPRRHTVGGGEMARAPPPPRPCLRKEVFPLGGVGVSPPLITSCSSTASTSSFSEPAEPRLSSTKGKEPRASEDQVLSDPETKTMGKVSQFRIRRTPARPQLNLTPMGLPRPIRLNKKEFSLEEIYTNKNYQSPTTRRTFETIFEEPRERNGTLIFTSSKKLRRAVEFRDSSLPRSRRPSRGVRATAGRTLTSSLAPSPDVGPLLQQRLEELDASLLEEEEEEEEEEEDLIDGFAIASFASLEALQKDASLQPPERLEHRLKHSGKRKRGGSSGATGEPGDSSDREPGRPSGDRARKWPNKRRRKEASSRHSLEAGYICDAESDLDERVSDDDLDPSFTVSTSKASGPHGAFNGNCEAKLSVVPKVSGLERSQEQPPGPDPLLVPFPPKEPPPPPAPRPPVSPPAPLPAAPSLPPPPQPQLQLRVSPFGLRTSPYGSSLDLSTGR</sequence>
<feature type="region of interest" description="Disordered" evidence="3">
    <location>
        <begin position="70"/>
        <end position="149"/>
    </location>
</feature>
<feature type="compositionally biased region" description="Polar residues" evidence="3">
    <location>
        <begin position="789"/>
        <end position="800"/>
    </location>
</feature>
<feature type="compositionally biased region" description="Pro residues" evidence="3">
    <location>
        <begin position="210"/>
        <end position="233"/>
    </location>
</feature>
<evidence type="ECO:0000256" key="2">
    <source>
        <dbReference type="SAM" id="Coils"/>
    </source>
</evidence>
<proteinExistence type="predicted"/>
<reference evidence="5" key="1">
    <citation type="submission" date="2018-10" db="EMBL/GenBank/DDBJ databases">
        <title>De novo assembly of a Great Dane genome.</title>
        <authorList>
            <person name="Kidd J.M."/>
            <person name="Pendleton A.L."/>
            <person name="Shen F."/>
            <person name="Emery S."/>
        </authorList>
    </citation>
    <scope>NUCLEOTIDE SEQUENCE [LARGE SCALE GENOMIC DNA]</scope>
    <source>
        <strain evidence="5">Great Dane</strain>
    </source>
</reference>